<evidence type="ECO:0000256" key="2">
    <source>
        <dbReference type="SAM" id="Phobius"/>
    </source>
</evidence>
<gene>
    <name evidence="3" type="ORF">ACFQE6_06855</name>
</gene>
<dbReference type="Gene3D" id="2.60.40.10">
    <property type="entry name" value="Immunoglobulins"/>
    <property type="match status" value="1"/>
</dbReference>
<dbReference type="PANTHER" id="PTHR35902:SF3">
    <property type="entry name" value="NPCBM-ASSOCIATED, NEW3 DOMAIN OF ALPHA-GALACTOSIDASE"/>
    <property type="match status" value="1"/>
</dbReference>
<feature type="compositionally biased region" description="Basic and acidic residues" evidence="1">
    <location>
        <begin position="216"/>
        <end position="230"/>
    </location>
</feature>
<comment type="caution">
    <text evidence="3">The sequence shown here is derived from an EMBL/GenBank/DDBJ whole genome shotgun (WGS) entry which is preliminary data.</text>
</comment>
<reference evidence="3 4" key="1">
    <citation type="journal article" date="2019" name="Int. J. Syst. Evol. Microbiol.">
        <title>The Global Catalogue of Microorganisms (GCM) 10K type strain sequencing project: providing services to taxonomists for standard genome sequencing and annotation.</title>
        <authorList>
            <consortium name="The Broad Institute Genomics Platform"/>
            <consortium name="The Broad Institute Genome Sequencing Center for Infectious Disease"/>
            <person name="Wu L."/>
            <person name="Ma J."/>
        </authorList>
    </citation>
    <scope>NUCLEOTIDE SEQUENCE [LARGE SCALE GENOMIC DNA]</scope>
    <source>
        <strain evidence="3 4">LMG 29247</strain>
    </source>
</reference>
<accession>A0ABD5SM72</accession>
<feature type="region of interest" description="Disordered" evidence="1">
    <location>
        <begin position="211"/>
        <end position="239"/>
    </location>
</feature>
<sequence>MGVREATSNRRRRAAVTAGVLSIVVVLMLGPVAATAPVETGLVTPLQNESRNDTDANGSIDDPNADESAPPADTTGDEFTPRSPVENDTPAPEPPLAVPATDPQIVQSADGNVTVAVAENQSVRAGETTPVTLEVTNDGDRQATDVVMTLRAVDGAVMFGPPDAPQPMRSVVVDDIWPGDTETLAVDVVVSDVDPETYPLFASVQYQIDTEGPADDEFRLNETDETNDTRNDDDDDEETVVRTDGPALLELPVDGSRAFDVTPVRDEIPVDGAGVYEVRIANNGDDPVTGVVAAIEVGPPLTSESPTAYVGALEPGESETVRFALESSSDAVETTTSVALALSYDAGSGNRASADPVQVPVSVAETDEDTGVDSVAPFVAVAVVFVLAAIWWFRRR</sequence>
<feature type="region of interest" description="Disordered" evidence="1">
    <location>
        <begin position="44"/>
        <end position="100"/>
    </location>
</feature>
<dbReference type="EMBL" id="JBHSWV010000098">
    <property type="protein sequence ID" value="MFC6764751.1"/>
    <property type="molecule type" value="Genomic_DNA"/>
</dbReference>
<organism evidence="3 4">
    <name type="scientific">Natrinema soli</name>
    <dbReference type="NCBI Taxonomy" id="1930624"/>
    <lineage>
        <taxon>Archaea</taxon>
        <taxon>Methanobacteriati</taxon>
        <taxon>Methanobacteriota</taxon>
        <taxon>Stenosarchaea group</taxon>
        <taxon>Halobacteria</taxon>
        <taxon>Halobacteriales</taxon>
        <taxon>Natrialbaceae</taxon>
        <taxon>Natrinema</taxon>
    </lineage>
</organism>
<evidence type="ECO:0000313" key="3">
    <source>
        <dbReference type="EMBL" id="MFC6764751.1"/>
    </source>
</evidence>
<feature type="transmembrane region" description="Helical" evidence="2">
    <location>
        <begin position="375"/>
        <end position="393"/>
    </location>
</feature>
<dbReference type="InterPro" id="IPR013783">
    <property type="entry name" value="Ig-like_fold"/>
</dbReference>
<keyword evidence="2" id="KW-1133">Transmembrane helix</keyword>
<evidence type="ECO:0000313" key="4">
    <source>
        <dbReference type="Proteomes" id="UP001596383"/>
    </source>
</evidence>
<protein>
    <submittedName>
        <fullName evidence="3">COG1361 S-layer family protein</fullName>
    </submittedName>
</protein>
<keyword evidence="2" id="KW-0812">Transmembrane</keyword>
<name>A0ABD5SM72_9EURY</name>
<keyword evidence="4" id="KW-1185">Reference proteome</keyword>
<dbReference type="AlphaFoldDB" id="A0ABD5SM72"/>
<dbReference type="RefSeq" id="WP_273737811.1">
    <property type="nucleotide sequence ID" value="NZ_JAQIVI010000098.1"/>
</dbReference>
<keyword evidence="2" id="KW-0472">Membrane</keyword>
<dbReference type="Proteomes" id="UP001596383">
    <property type="component" value="Unassembled WGS sequence"/>
</dbReference>
<dbReference type="PANTHER" id="PTHR35902">
    <property type="entry name" value="S-LAYER DOMAIN-LIKE PROTEIN-RELATED"/>
    <property type="match status" value="1"/>
</dbReference>
<proteinExistence type="predicted"/>
<evidence type="ECO:0000256" key="1">
    <source>
        <dbReference type="SAM" id="MobiDB-lite"/>
    </source>
</evidence>